<dbReference type="Proteomes" id="UP000507470">
    <property type="component" value="Unassembled WGS sequence"/>
</dbReference>
<name>A0A6J8BR73_MYTCO</name>
<sequence>MTSEFCEVCELPELPIDPLTIWEHIPCPLEEFKDDLFSNDLLTKLGPEKGMSIILNIAKRCDIKVPKLFPTSGHVSGAWIFDTCGQDCISTTVGICLSVLLVMVVITLAGFARRECGWFQLSRDKYVIEHISTIISEDGNGSEYKFTTKSQDDELSSIYVARWFKIFVADNCSDNEHSIHKHSSDSRCICKRLAEHIYEDIDSCKGENEDTGILSKSYRKYCNTDEDLVLMKQEGNECDSTAEICSDNISKFPSNDYETLKKPGNNKDANGVDNNNPVCFNESPNELYLTQIDENECIVLLSNDTYNINSFERLNSNISAHSGTPLLRNDSSESDSMNAVT</sequence>
<dbReference type="OrthoDB" id="6051020at2759"/>
<dbReference type="EMBL" id="CACVKT020003742">
    <property type="protein sequence ID" value="CAC5385580.1"/>
    <property type="molecule type" value="Genomic_DNA"/>
</dbReference>
<keyword evidence="2" id="KW-0812">Transmembrane</keyword>
<protein>
    <submittedName>
        <fullName evidence="3">Uncharacterized protein</fullName>
    </submittedName>
</protein>
<proteinExistence type="predicted"/>
<reference evidence="3 4" key="1">
    <citation type="submission" date="2020-06" db="EMBL/GenBank/DDBJ databases">
        <authorList>
            <person name="Li R."/>
            <person name="Bekaert M."/>
        </authorList>
    </citation>
    <scope>NUCLEOTIDE SEQUENCE [LARGE SCALE GENOMIC DNA]</scope>
    <source>
        <strain evidence="4">wild</strain>
    </source>
</reference>
<keyword evidence="2" id="KW-0472">Membrane</keyword>
<gene>
    <name evidence="3" type="ORF">MCOR_21111</name>
</gene>
<keyword evidence="4" id="KW-1185">Reference proteome</keyword>
<accession>A0A6J8BR73</accession>
<evidence type="ECO:0000313" key="3">
    <source>
        <dbReference type="EMBL" id="CAC5385580.1"/>
    </source>
</evidence>
<evidence type="ECO:0000256" key="2">
    <source>
        <dbReference type="SAM" id="Phobius"/>
    </source>
</evidence>
<evidence type="ECO:0000256" key="1">
    <source>
        <dbReference type="SAM" id="MobiDB-lite"/>
    </source>
</evidence>
<feature type="transmembrane region" description="Helical" evidence="2">
    <location>
        <begin position="92"/>
        <end position="112"/>
    </location>
</feature>
<organism evidence="3 4">
    <name type="scientific">Mytilus coruscus</name>
    <name type="common">Sea mussel</name>
    <dbReference type="NCBI Taxonomy" id="42192"/>
    <lineage>
        <taxon>Eukaryota</taxon>
        <taxon>Metazoa</taxon>
        <taxon>Spiralia</taxon>
        <taxon>Lophotrochozoa</taxon>
        <taxon>Mollusca</taxon>
        <taxon>Bivalvia</taxon>
        <taxon>Autobranchia</taxon>
        <taxon>Pteriomorphia</taxon>
        <taxon>Mytilida</taxon>
        <taxon>Mytiloidea</taxon>
        <taxon>Mytilidae</taxon>
        <taxon>Mytilinae</taxon>
        <taxon>Mytilus</taxon>
    </lineage>
</organism>
<evidence type="ECO:0000313" key="4">
    <source>
        <dbReference type="Proteomes" id="UP000507470"/>
    </source>
</evidence>
<dbReference type="AlphaFoldDB" id="A0A6J8BR73"/>
<keyword evidence="2" id="KW-1133">Transmembrane helix</keyword>
<feature type="region of interest" description="Disordered" evidence="1">
    <location>
        <begin position="319"/>
        <end position="341"/>
    </location>
</feature>